<gene>
    <name evidence="1" type="ordered locus">Daci_1649</name>
    <name evidence="2" type="ordered locus">Daci_4079</name>
</gene>
<dbReference type="KEGG" id="dac:Daci_1649"/>
<keyword evidence="3" id="KW-1185">Reference proteome</keyword>
<dbReference type="Proteomes" id="UP000000784">
    <property type="component" value="Chromosome"/>
</dbReference>
<dbReference type="RefSeq" id="WP_012203577.1">
    <property type="nucleotide sequence ID" value="NC_010002.1"/>
</dbReference>
<organism evidence="1 3">
    <name type="scientific">Delftia acidovorans (strain DSM 14801 / SPH-1)</name>
    <dbReference type="NCBI Taxonomy" id="398578"/>
    <lineage>
        <taxon>Bacteria</taxon>
        <taxon>Pseudomonadati</taxon>
        <taxon>Pseudomonadota</taxon>
        <taxon>Betaproteobacteria</taxon>
        <taxon>Burkholderiales</taxon>
        <taxon>Comamonadaceae</taxon>
        <taxon>Delftia</taxon>
    </lineage>
</organism>
<evidence type="ECO:0008006" key="4">
    <source>
        <dbReference type="Google" id="ProtNLM"/>
    </source>
</evidence>
<sequence length="235" mass="24866">MSGIIGHQGILLKQQMAGTEVLRMHLDTSTGFSDSTGINVPVAVGDVAISTDEKTTGDASAFFSGGSGAIRVPCTDPNALINPYDKDFSISCDVFVQGFQDGGSTGYIISHGGGLNYSWPNISLSYLSTGQLLFALRSSQTSGAPDISYFVPIGSMNMNEWVEVLISRRSDKFRVRTNGVLLYEVTSNLPVQRTANNAGLGFGAGTYSNEGNVPKEGIKGYIDNIRMVVGGSPGF</sequence>
<dbReference type="EMBL" id="CP000884">
    <property type="protein sequence ID" value="ABX36710.1"/>
    <property type="molecule type" value="Genomic_DNA"/>
</dbReference>
<evidence type="ECO:0000313" key="3">
    <source>
        <dbReference type="Proteomes" id="UP000000784"/>
    </source>
</evidence>
<protein>
    <recommendedName>
        <fullName evidence="4">Concanavalin A-like lectin/glucanases superfamily protein</fullName>
    </recommendedName>
</protein>
<dbReference type="GeneID" id="31503104"/>
<dbReference type="STRING" id="398578.Daci_1649"/>
<dbReference type="Gene3D" id="2.60.120.200">
    <property type="match status" value="1"/>
</dbReference>
<dbReference type="InterPro" id="IPR013320">
    <property type="entry name" value="ConA-like_dom_sf"/>
</dbReference>
<reference evidence="1 3" key="1">
    <citation type="journal article" date="2004" name="Appl. Environ. Microbiol.">
        <title>Mineralization of individual congeners of linear alkylbenzenesulfonate by defined pairs of heterotrophic bacteria.</title>
        <authorList>
            <person name="Schleheck D."/>
            <person name="Knepper T.P."/>
            <person name="Fischer K."/>
            <person name="Cook A.M."/>
        </authorList>
    </citation>
    <scope>NUCLEOTIDE SEQUENCE [LARGE SCALE GENOMIC DNA]</scope>
    <source>
        <strain evidence="3">DSM 14801 / SPH-1</strain>
        <strain evidence="1">SPH-1</strain>
    </source>
</reference>
<name>A9BYF3_DELAS</name>
<accession>A9BYF3</accession>
<dbReference type="EMBL" id="CP000884">
    <property type="protein sequence ID" value="ABX34292.1"/>
    <property type="molecule type" value="Genomic_DNA"/>
</dbReference>
<reference evidence="3" key="2">
    <citation type="submission" date="2007-11" db="EMBL/GenBank/DDBJ databases">
        <title>Complete sequence of Delftia acidovorans DSM 14801 / SPH-1.</title>
        <authorList>
            <person name="Copeland A."/>
            <person name="Lucas S."/>
            <person name="Lapidus A."/>
            <person name="Barry K."/>
            <person name="Glavina del Rio T."/>
            <person name="Dalin E."/>
            <person name="Tice H."/>
            <person name="Pitluck S."/>
            <person name="Lowry S."/>
            <person name="Clum A."/>
            <person name="Schmutz J."/>
            <person name="Larimer F."/>
            <person name="Land M."/>
            <person name="Hauser L."/>
            <person name="Kyrpides N."/>
            <person name="Kim E."/>
            <person name="Schleheck D."/>
            <person name="Richardson P."/>
        </authorList>
    </citation>
    <scope>NUCLEOTIDE SEQUENCE [LARGE SCALE GENOMIC DNA]</scope>
    <source>
        <strain evidence="3">DSM 14801 / SPH-1</strain>
    </source>
</reference>
<dbReference type="KEGG" id="dac:Daci_4079"/>
<proteinExistence type="predicted"/>
<dbReference type="AlphaFoldDB" id="A9BYF3"/>
<dbReference type="HOGENOM" id="CLU_1178689_0_0_4"/>
<evidence type="ECO:0000313" key="1">
    <source>
        <dbReference type="EMBL" id="ABX34292.1"/>
    </source>
</evidence>
<reference evidence="1" key="3">
    <citation type="submission" date="2007-11" db="EMBL/GenBank/DDBJ databases">
        <authorList>
            <consortium name="US DOE Joint Genome Institute"/>
            <person name="Copeland A."/>
            <person name="Lucas S."/>
            <person name="Lapidus A."/>
            <person name="Barry K."/>
            <person name="Glavina del Rio T."/>
            <person name="Dalin E."/>
            <person name="Tice H."/>
            <person name="Pitluck S."/>
            <person name="Lowry S."/>
            <person name="Clum A."/>
            <person name="Schmutz J."/>
            <person name="Larimer F."/>
            <person name="Land M."/>
            <person name="Hauser L."/>
            <person name="Kyrpides N."/>
            <person name="Kim E."/>
            <person name="Schleheck D."/>
            <person name="Richardson P."/>
        </authorList>
    </citation>
    <scope>NUCLEOTIDE SEQUENCE</scope>
    <source>
        <strain evidence="1">SPH-1</strain>
    </source>
</reference>
<dbReference type="SUPFAM" id="SSF49899">
    <property type="entry name" value="Concanavalin A-like lectins/glucanases"/>
    <property type="match status" value="1"/>
</dbReference>
<evidence type="ECO:0000313" key="2">
    <source>
        <dbReference type="EMBL" id="ABX36710.1"/>
    </source>
</evidence>